<reference evidence="3" key="1">
    <citation type="submission" date="2020-09" db="EMBL/GenBank/DDBJ databases">
        <title>Draft Genome Sequence of Paenibacillus sp. WST5.</title>
        <authorList>
            <person name="Bao Z."/>
        </authorList>
    </citation>
    <scope>NUCLEOTIDE SEQUENCE</scope>
    <source>
        <strain evidence="3">WST5</strain>
    </source>
</reference>
<evidence type="ECO:0000313" key="4">
    <source>
        <dbReference type="Proteomes" id="UP000650466"/>
    </source>
</evidence>
<dbReference type="SUPFAM" id="SSF56059">
    <property type="entry name" value="Glutathione synthetase ATP-binding domain-like"/>
    <property type="match status" value="1"/>
</dbReference>
<sequence>MAKLCTSKWTKYKILRRSEKLKASLPETAWLNESSFWRMIDKYGQVIIKPTGSYGGKGVIRIKKIEPESFQVHDGPQKKIFDDKSKLYTHIKKKIKRNYLVQERIPLATAGGRPFDLRVMVQRRTKSPWQVTGKLAKVAGKGFIVTNVRMSSGKVVTVDHALNHSELKSMSKSALLSQMDKVALASSKQLSPSYPWVHTMGIDMGLDKKGKVWIIEVNFAPMLGLFLKLKDKSMYSKIKSFRKK</sequence>
<keyword evidence="1" id="KW-0067">ATP-binding</keyword>
<protein>
    <submittedName>
        <fullName evidence="3">YheC/YheD family protein</fullName>
    </submittedName>
</protein>
<name>A0A926QJU8_9BACL</name>
<dbReference type="Gene3D" id="3.30.470.20">
    <property type="entry name" value="ATP-grasp fold, B domain"/>
    <property type="match status" value="1"/>
</dbReference>
<proteinExistence type="predicted"/>
<dbReference type="GO" id="GO:0018169">
    <property type="term" value="F:ribosomal S6-glutamic acid ligase activity"/>
    <property type="evidence" value="ECO:0007669"/>
    <property type="project" value="TreeGrafter"/>
</dbReference>
<dbReference type="GO" id="GO:0046872">
    <property type="term" value="F:metal ion binding"/>
    <property type="evidence" value="ECO:0007669"/>
    <property type="project" value="InterPro"/>
</dbReference>
<dbReference type="AlphaFoldDB" id="A0A926QJU8"/>
<dbReference type="RefSeq" id="WP_188174566.1">
    <property type="nucleotide sequence ID" value="NZ_JACVVD010000003.1"/>
</dbReference>
<keyword evidence="4" id="KW-1185">Reference proteome</keyword>
<dbReference type="Proteomes" id="UP000650466">
    <property type="component" value="Unassembled WGS sequence"/>
</dbReference>
<evidence type="ECO:0000313" key="3">
    <source>
        <dbReference type="EMBL" id="MBD0380802.1"/>
    </source>
</evidence>
<dbReference type="InterPro" id="IPR011761">
    <property type="entry name" value="ATP-grasp"/>
</dbReference>
<dbReference type="GO" id="GO:0005524">
    <property type="term" value="F:ATP binding"/>
    <property type="evidence" value="ECO:0007669"/>
    <property type="project" value="UniProtKB-UniRule"/>
</dbReference>
<organism evidence="3 4">
    <name type="scientific">Paenibacillus sedimenti</name>
    <dbReference type="NCBI Taxonomy" id="2770274"/>
    <lineage>
        <taxon>Bacteria</taxon>
        <taxon>Bacillati</taxon>
        <taxon>Bacillota</taxon>
        <taxon>Bacilli</taxon>
        <taxon>Bacillales</taxon>
        <taxon>Paenibacillaceae</taxon>
        <taxon>Paenibacillus</taxon>
    </lineage>
</organism>
<dbReference type="PROSITE" id="PS50975">
    <property type="entry name" value="ATP_GRASP"/>
    <property type="match status" value="1"/>
</dbReference>
<accession>A0A926QJU8</accession>
<dbReference type="PANTHER" id="PTHR21621">
    <property type="entry name" value="RIBOSOMAL PROTEIN S6 MODIFICATION PROTEIN"/>
    <property type="match status" value="1"/>
</dbReference>
<dbReference type="Pfam" id="PF14398">
    <property type="entry name" value="ATPgrasp_YheCD"/>
    <property type="match status" value="1"/>
</dbReference>
<dbReference type="GO" id="GO:0005737">
    <property type="term" value="C:cytoplasm"/>
    <property type="evidence" value="ECO:0007669"/>
    <property type="project" value="TreeGrafter"/>
</dbReference>
<evidence type="ECO:0000259" key="2">
    <source>
        <dbReference type="PROSITE" id="PS50975"/>
    </source>
</evidence>
<dbReference type="InterPro" id="IPR026838">
    <property type="entry name" value="YheC/D"/>
</dbReference>
<dbReference type="EMBL" id="JACVVD010000003">
    <property type="protein sequence ID" value="MBD0380802.1"/>
    <property type="molecule type" value="Genomic_DNA"/>
</dbReference>
<feature type="domain" description="ATP-grasp" evidence="2">
    <location>
        <begin position="17"/>
        <end position="243"/>
    </location>
</feature>
<dbReference type="PANTHER" id="PTHR21621:SF0">
    <property type="entry name" value="BETA-CITRYLGLUTAMATE SYNTHASE B-RELATED"/>
    <property type="match status" value="1"/>
</dbReference>
<comment type="caution">
    <text evidence="3">The sequence shown here is derived from an EMBL/GenBank/DDBJ whole genome shotgun (WGS) entry which is preliminary data.</text>
</comment>
<evidence type="ECO:0000256" key="1">
    <source>
        <dbReference type="PROSITE-ProRule" id="PRU00409"/>
    </source>
</evidence>
<keyword evidence="1" id="KW-0547">Nucleotide-binding</keyword>
<dbReference type="GO" id="GO:0009432">
    <property type="term" value="P:SOS response"/>
    <property type="evidence" value="ECO:0007669"/>
    <property type="project" value="TreeGrafter"/>
</dbReference>
<gene>
    <name evidence="3" type="ORF">ICC18_11795</name>
</gene>